<dbReference type="Gene3D" id="3.40.190.10">
    <property type="entry name" value="Periplasmic binding protein-like II"/>
    <property type="match status" value="1"/>
</dbReference>
<keyword evidence="2" id="KW-0805">Transcription regulation</keyword>
<dbReference type="PANTHER" id="PTHR30537">
    <property type="entry name" value="HTH-TYPE TRANSCRIPTIONAL REGULATOR"/>
    <property type="match status" value="1"/>
</dbReference>
<accession>A0A432Z7S0</accession>
<name>A0A432Z7S0_9GAMM</name>
<gene>
    <name evidence="7" type="ORF">CWI80_00660</name>
</gene>
<dbReference type="PROSITE" id="PS50931">
    <property type="entry name" value="HTH_LYSR"/>
    <property type="match status" value="1"/>
</dbReference>
<dbReference type="SUPFAM" id="SSF53850">
    <property type="entry name" value="Periplasmic binding protein-like II"/>
    <property type="match status" value="1"/>
</dbReference>
<dbReference type="PANTHER" id="PTHR30537:SF5">
    <property type="entry name" value="HTH-TYPE TRANSCRIPTIONAL ACTIVATOR TTDR-RELATED"/>
    <property type="match status" value="1"/>
</dbReference>
<dbReference type="Proteomes" id="UP000287022">
    <property type="component" value="Unassembled WGS sequence"/>
</dbReference>
<evidence type="ECO:0000313" key="7">
    <source>
        <dbReference type="EMBL" id="RUO73909.1"/>
    </source>
</evidence>
<dbReference type="Gene3D" id="1.10.10.10">
    <property type="entry name" value="Winged helix-like DNA-binding domain superfamily/Winged helix DNA-binding domain"/>
    <property type="match status" value="1"/>
</dbReference>
<dbReference type="PRINTS" id="PR00039">
    <property type="entry name" value="HTHLYSR"/>
</dbReference>
<evidence type="ECO:0000259" key="6">
    <source>
        <dbReference type="PROSITE" id="PS50931"/>
    </source>
</evidence>
<organism evidence="7 8">
    <name type="scientific">Pseudidiomarina sediminum</name>
    <dbReference type="NCBI Taxonomy" id="431675"/>
    <lineage>
        <taxon>Bacteria</taxon>
        <taxon>Pseudomonadati</taxon>
        <taxon>Pseudomonadota</taxon>
        <taxon>Gammaproteobacteria</taxon>
        <taxon>Alteromonadales</taxon>
        <taxon>Idiomarinaceae</taxon>
        <taxon>Pseudidiomarina</taxon>
    </lineage>
</organism>
<protein>
    <submittedName>
        <fullName evidence="7">LysR family transcriptional regulator</fullName>
    </submittedName>
</protein>
<dbReference type="Pfam" id="PF03466">
    <property type="entry name" value="LysR_substrate"/>
    <property type="match status" value="1"/>
</dbReference>
<dbReference type="EMBL" id="PIQE01000001">
    <property type="protein sequence ID" value="RUO73909.1"/>
    <property type="molecule type" value="Genomic_DNA"/>
</dbReference>
<dbReference type="InterPro" id="IPR036390">
    <property type="entry name" value="WH_DNA-bd_sf"/>
</dbReference>
<feature type="signal peptide" evidence="5">
    <location>
        <begin position="1"/>
        <end position="22"/>
    </location>
</feature>
<dbReference type="AlphaFoldDB" id="A0A432Z7S0"/>
<sequence length="300" mass="33541">MTVLLKNYSLNALRVFAVAANAASFKQAAQQLDLSQSAITRHIQTLEEQLGAPLFRRDNRVHALTPAGEVLAAKLLQLFQQIEQSVQQARDCGDEQVTTLRVVVADSLLRWWLASRLADFNAIYPHIRLQLDTYADGTEETLLSDTAQAIQHGSIDLAVLHGRIKDRNLQHEPLYRPTYQVVSSSAQTADTAPYFVAPASDAWQVLTKHHSTQLHAAVVQPFAKNTIGLELLRSLDGHGVVDSLYLQHPQLEPLHRSALLCAPSKHEVHCVLKQRTRHPVAVVAFTKWLQNRIQQSLHHV</sequence>
<dbReference type="Pfam" id="PF00126">
    <property type="entry name" value="HTH_1"/>
    <property type="match status" value="1"/>
</dbReference>
<dbReference type="InterPro" id="IPR000847">
    <property type="entry name" value="LysR_HTH_N"/>
</dbReference>
<keyword evidence="8" id="KW-1185">Reference proteome</keyword>
<dbReference type="GO" id="GO:0003677">
    <property type="term" value="F:DNA binding"/>
    <property type="evidence" value="ECO:0007669"/>
    <property type="project" value="UniProtKB-KW"/>
</dbReference>
<reference evidence="8" key="1">
    <citation type="journal article" date="2018" name="Front. Microbiol.">
        <title>Genome-Based Analysis Reveals the Taxonomy and Diversity of the Family Idiomarinaceae.</title>
        <authorList>
            <person name="Liu Y."/>
            <person name="Lai Q."/>
            <person name="Shao Z."/>
        </authorList>
    </citation>
    <scope>NUCLEOTIDE SEQUENCE [LARGE SCALE GENOMIC DNA]</scope>
    <source>
        <strain evidence="8">c121</strain>
    </source>
</reference>
<dbReference type="STRING" id="1122124.GCA_000423165_01263"/>
<keyword evidence="4" id="KW-0804">Transcription</keyword>
<evidence type="ECO:0000313" key="8">
    <source>
        <dbReference type="Proteomes" id="UP000287022"/>
    </source>
</evidence>
<dbReference type="CDD" id="cd05466">
    <property type="entry name" value="PBP2_LTTR_substrate"/>
    <property type="match status" value="1"/>
</dbReference>
<dbReference type="GO" id="GO:0003700">
    <property type="term" value="F:DNA-binding transcription factor activity"/>
    <property type="evidence" value="ECO:0007669"/>
    <property type="project" value="InterPro"/>
</dbReference>
<feature type="chain" id="PRO_5019571313" evidence="5">
    <location>
        <begin position="23"/>
        <end position="300"/>
    </location>
</feature>
<comment type="caution">
    <text evidence="7">The sequence shown here is derived from an EMBL/GenBank/DDBJ whole genome shotgun (WGS) entry which is preliminary data.</text>
</comment>
<dbReference type="InterPro" id="IPR036388">
    <property type="entry name" value="WH-like_DNA-bd_sf"/>
</dbReference>
<keyword evidence="3" id="KW-0238">DNA-binding</keyword>
<comment type="similarity">
    <text evidence="1">Belongs to the LysR transcriptional regulatory family.</text>
</comment>
<evidence type="ECO:0000256" key="2">
    <source>
        <dbReference type="ARBA" id="ARBA00023015"/>
    </source>
</evidence>
<keyword evidence="5" id="KW-0732">Signal</keyword>
<evidence type="ECO:0000256" key="5">
    <source>
        <dbReference type="SAM" id="SignalP"/>
    </source>
</evidence>
<dbReference type="SUPFAM" id="SSF46785">
    <property type="entry name" value="Winged helix' DNA-binding domain"/>
    <property type="match status" value="1"/>
</dbReference>
<feature type="domain" description="HTH lysR-type" evidence="6">
    <location>
        <begin position="8"/>
        <end position="65"/>
    </location>
</feature>
<proteinExistence type="inferred from homology"/>
<dbReference type="FunFam" id="1.10.10.10:FF:000001">
    <property type="entry name" value="LysR family transcriptional regulator"/>
    <property type="match status" value="1"/>
</dbReference>
<evidence type="ECO:0000256" key="3">
    <source>
        <dbReference type="ARBA" id="ARBA00023125"/>
    </source>
</evidence>
<dbReference type="InterPro" id="IPR005119">
    <property type="entry name" value="LysR_subst-bd"/>
</dbReference>
<evidence type="ECO:0000256" key="1">
    <source>
        <dbReference type="ARBA" id="ARBA00009437"/>
    </source>
</evidence>
<dbReference type="InterPro" id="IPR058163">
    <property type="entry name" value="LysR-type_TF_proteobact-type"/>
</dbReference>
<evidence type="ECO:0000256" key="4">
    <source>
        <dbReference type="ARBA" id="ARBA00023163"/>
    </source>
</evidence>